<keyword evidence="18" id="KW-1185">Reference proteome</keyword>
<keyword evidence="11 14" id="KW-0496">Mitochondrion</keyword>
<dbReference type="EMBL" id="JABDTM020022958">
    <property type="protein sequence ID" value="KAH0815550.1"/>
    <property type="molecule type" value="Genomic_DNA"/>
</dbReference>
<evidence type="ECO:0000256" key="15">
    <source>
        <dbReference type="SAM" id="MobiDB-lite"/>
    </source>
</evidence>
<keyword evidence="4 14" id="KW-0813">Transport</keyword>
<evidence type="ECO:0000256" key="4">
    <source>
        <dbReference type="ARBA" id="ARBA00022448"/>
    </source>
</evidence>
<evidence type="ECO:0000259" key="16">
    <source>
        <dbReference type="PROSITE" id="PS50969"/>
    </source>
</evidence>
<evidence type="ECO:0000256" key="3">
    <source>
        <dbReference type="ARBA" id="ARBA00006344"/>
    </source>
</evidence>
<dbReference type="Pfam" id="PF03031">
    <property type="entry name" value="NIF"/>
    <property type="match status" value="1"/>
</dbReference>
<evidence type="ECO:0000256" key="7">
    <source>
        <dbReference type="ARBA" id="ARBA00022927"/>
    </source>
</evidence>
<keyword evidence="12 14" id="KW-0472">Membrane</keyword>
<evidence type="ECO:0000256" key="13">
    <source>
        <dbReference type="ARBA" id="ARBA00061911"/>
    </source>
</evidence>
<reference evidence="17" key="2">
    <citation type="submission" date="2021-08" db="EMBL/GenBank/DDBJ databases">
        <authorList>
            <person name="Eriksson T."/>
        </authorList>
    </citation>
    <scope>NUCLEOTIDE SEQUENCE</scope>
    <source>
        <strain evidence="17">Stoneville</strain>
        <tissue evidence="17">Whole head</tissue>
    </source>
</reference>
<dbReference type="SMART" id="SM00577">
    <property type="entry name" value="CPDc"/>
    <property type="match status" value="1"/>
</dbReference>
<proteinExistence type="inferred from homology"/>
<evidence type="ECO:0000313" key="18">
    <source>
        <dbReference type="Proteomes" id="UP000719412"/>
    </source>
</evidence>
<dbReference type="FunFam" id="3.40.50.1000:FF:000019">
    <property type="entry name" value="Mitochondrial import inner membrane translocase subunit TIM50"/>
    <property type="match status" value="1"/>
</dbReference>
<keyword evidence="6" id="KW-0999">Mitochondrion inner membrane</keyword>
<dbReference type="GO" id="GO:0015031">
    <property type="term" value="P:protein transport"/>
    <property type="evidence" value="ECO:0007669"/>
    <property type="project" value="UniProtKB-KW"/>
</dbReference>
<keyword evidence="5 14" id="KW-0812">Transmembrane</keyword>
<organism evidence="17 18">
    <name type="scientific">Tenebrio molitor</name>
    <name type="common">Yellow mealworm beetle</name>
    <dbReference type="NCBI Taxonomy" id="7067"/>
    <lineage>
        <taxon>Eukaryota</taxon>
        <taxon>Metazoa</taxon>
        <taxon>Ecdysozoa</taxon>
        <taxon>Arthropoda</taxon>
        <taxon>Hexapoda</taxon>
        <taxon>Insecta</taxon>
        <taxon>Pterygota</taxon>
        <taxon>Neoptera</taxon>
        <taxon>Endopterygota</taxon>
        <taxon>Coleoptera</taxon>
        <taxon>Polyphaga</taxon>
        <taxon>Cucujiformia</taxon>
        <taxon>Tenebrionidae</taxon>
        <taxon>Tenebrio</taxon>
    </lineage>
</organism>
<dbReference type="InterPro" id="IPR004274">
    <property type="entry name" value="FCP1_dom"/>
</dbReference>
<name>A0A8J6HJ20_TENMO</name>
<dbReference type="InterPro" id="IPR050365">
    <property type="entry name" value="TIM50"/>
</dbReference>
<dbReference type="GO" id="GO:0005744">
    <property type="term" value="C:TIM23 mitochondrial import inner membrane translocase complex"/>
    <property type="evidence" value="ECO:0007669"/>
    <property type="project" value="UniProtKB-UniRule"/>
</dbReference>
<keyword evidence="10 14" id="KW-0811">Translocation</keyword>
<comment type="subcellular location">
    <subcellularLocation>
        <location evidence="2 14">Mitochondrion inner membrane</location>
        <topology evidence="2 14">Single-pass membrane protein</topology>
    </subcellularLocation>
</comment>
<feature type="domain" description="FCP1 homology" evidence="16">
    <location>
        <begin position="167"/>
        <end position="310"/>
    </location>
</feature>
<keyword evidence="9 14" id="KW-1133">Transmembrane helix</keyword>
<dbReference type="CDD" id="cd07521">
    <property type="entry name" value="HAD_FCP1-like"/>
    <property type="match status" value="1"/>
</dbReference>
<keyword evidence="8 14" id="KW-0809">Transit peptide</keyword>
<feature type="compositionally biased region" description="Basic and acidic residues" evidence="15">
    <location>
        <begin position="65"/>
        <end position="80"/>
    </location>
</feature>
<protein>
    <recommendedName>
        <fullName evidence="14">Mitochondrial import inner membrane translocase subunit TIM50</fullName>
    </recommendedName>
</protein>
<evidence type="ECO:0000256" key="12">
    <source>
        <dbReference type="ARBA" id="ARBA00023136"/>
    </source>
</evidence>
<evidence type="ECO:0000256" key="5">
    <source>
        <dbReference type="ARBA" id="ARBA00022692"/>
    </source>
</evidence>
<accession>A0A8J6HJ20</accession>
<evidence type="ECO:0000256" key="10">
    <source>
        <dbReference type="ARBA" id="ARBA00023010"/>
    </source>
</evidence>
<evidence type="ECO:0000256" key="9">
    <source>
        <dbReference type="ARBA" id="ARBA00022989"/>
    </source>
</evidence>
<feature type="region of interest" description="Disordered" evidence="15">
    <location>
        <begin position="60"/>
        <end position="80"/>
    </location>
</feature>
<evidence type="ECO:0000256" key="2">
    <source>
        <dbReference type="ARBA" id="ARBA00004434"/>
    </source>
</evidence>
<evidence type="ECO:0000256" key="11">
    <source>
        <dbReference type="ARBA" id="ARBA00023128"/>
    </source>
</evidence>
<dbReference type="PANTHER" id="PTHR12210">
    <property type="entry name" value="DULLARD PROTEIN PHOSPHATASE"/>
    <property type="match status" value="1"/>
</dbReference>
<dbReference type="PROSITE" id="PS50969">
    <property type="entry name" value="FCP1"/>
    <property type="match status" value="1"/>
</dbReference>
<dbReference type="AlphaFoldDB" id="A0A8J6HJ20"/>
<comment type="similarity">
    <text evidence="3 14">Belongs to the TIM50 family.</text>
</comment>
<evidence type="ECO:0000256" key="1">
    <source>
        <dbReference type="ARBA" id="ARBA00002959"/>
    </source>
</evidence>
<reference evidence="17" key="1">
    <citation type="journal article" date="2020" name="J Insects Food Feed">
        <title>The yellow mealworm (Tenebrio molitor) genome: a resource for the emerging insects as food and feed industry.</title>
        <authorList>
            <person name="Eriksson T."/>
            <person name="Andere A."/>
            <person name="Kelstrup H."/>
            <person name="Emery V."/>
            <person name="Picard C."/>
        </authorList>
    </citation>
    <scope>NUCLEOTIDE SEQUENCE</scope>
    <source>
        <strain evidence="17">Stoneville</strain>
        <tissue evidence="17">Whole head</tissue>
    </source>
</reference>
<comment type="caution">
    <text evidence="17">The sequence shown here is derived from an EMBL/GenBank/DDBJ whole genome shotgun (WGS) entry which is preliminary data.</text>
</comment>
<evidence type="ECO:0000256" key="6">
    <source>
        <dbReference type="ARBA" id="ARBA00022792"/>
    </source>
</evidence>
<gene>
    <name evidence="17" type="ORF">GEV33_007241</name>
</gene>
<evidence type="ECO:0000313" key="17">
    <source>
        <dbReference type="EMBL" id="KAH0815550.1"/>
    </source>
</evidence>
<comment type="subunit">
    <text evidence="13">Component of the TIM23 complex at least composed of Tim23, Tim17 (Tim17a1, Tim17a2 or Tim17b1) and a Tim50.</text>
</comment>
<feature type="transmembrane region" description="Helical" evidence="14">
    <location>
        <begin position="90"/>
        <end position="112"/>
    </location>
</feature>
<dbReference type="OrthoDB" id="287041at2759"/>
<evidence type="ECO:0000256" key="8">
    <source>
        <dbReference type="ARBA" id="ARBA00022946"/>
    </source>
</evidence>
<comment type="function">
    <text evidence="1 14">Essential component of the TIM23 complex, a complex that mediates the translocation of transit peptide-containing proteins across the mitochondrial inner membrane.</text>
</comment>
<dbReference type="Proteomes" id="UP000719412">
    <property type="component" value="Unassembled WGS sequence"/>
</dbReference>
<evidence type="ECO:0000256" key="14">
    <source>
        <dbReference type="RuleBase" id="RU365079"/>
    </source>
</evidence>
<sequence length="373" mass="43597">MYRSTFRTFQVVSNLFRHNSTLVVARNGPRVLFKIPLVVIQSRFLGQDAKNKPVQSPLGSLIAKESGEKSTSEEEEAKKQRESSWRTMKLTLIFFGMSFTCLGTYLVFVLGAPERDKDGNVIEDDLSNLAIWRQYFVRTYRELDNYRRLIKEPSRDKLLPDPLQYPYLQPKYTLVLELTDVLVHPDWTYNTGWRFKKRPGLEYFLDSLHGHFEIVIYTAEQGMTVFPLIEAMDPKNIIAYKLVRDATHFTGGHHVKSLDKLNRDLSKVIVVDWNASNVQFHPENLLKIKRWEGTDEDLSLVDLSIFLKTIVDNNIDDVREVLRYYSKYDDPIDAFREKHKKLMELLEAQGAAKKEQEAKPRPWVPTIFSRKQY</sequence>
<keyword evidence="7 14" id="KW-0653">Protein transport</keyword>